<accession>A0A3D8QZI4</accession>
<sequence length="739" mass="84449">MTTPGPSRASGKRAAGPSNIFSTGPPAKRRLTFLAEKYTHPIGDRHKAIRGVVPFKSGLTPVALPAANATNAEKHRVRELETYQRRRFQGFVTSDLERIGAFAPLSNASVTVQDELWWNSVPIHPIFHKKNWSWKRLAHQSKFPIGVERYGSSTGDGHDDGFFEVDNPKVWKALEPCLKLASLLLENAHSWSWWDALLRVNAHTPIPDVELPEKNRNDGKTWKRFAPQPGWITYDPQMKAYMQTLFVDVADRIRFCFISGTCDPNTCLPSEGFSSGFTEYASFGRKNGAKMSLAVEILAPLLDGSPTDAERMIDRLRVVNTLLHEITHAIWNIIERDAEEPIFEGETIPELGFSLEKAMWGAVPMPYVDEIDMLKDGMHTTGLSAAGIFASSWPCAFTDERSKYNEDAPTLKTKPNGYYKRSLYPVPVQWFMDINRREFWTAYIQRHGHAATYMGPFTIGVQAYFRTNSQGEDELTEDTIMWGSTYATHPIAIDVSRMSPAEVSAAMLENERRSQAALIQQLATLDGQERAAFDLEAAKTGIHSQADRQYAEGEPESPDWPHVPRFNEIRQHLTDYYYQLGIHSFDSQLPENTMLKYILEHGLLKLTAHEWRKFLRRCEQQKVLFRWRLERGLGIVTRTDAGWPVMRAPSTPSAPRPPLQKWNIFKQATNALQNNRWLDRMFPDDNFDDFDMGDFQRVLNETRDPQTKQRPQPGAVNYFSSVEILGCVEWCEDINWRFR</sequence>
<dbReference type="EMBL" id="PDLN01000014">
    <property type="protein sequence ID" value="RDW66984.1"/>
    <property type="molecule type" value="Genomic_DNA"/>
</dbReference>
<feature type="region of interest" description="Disordered" evidence="1">
    <location>
        <begin position="544"/>
        <end position="564"/>
    </location>
</feature>
<dbReference type="OrthoDB" id="10254945at2759"/>
<proteinExistence type="predicted"/>
<dbReference type="Proteomes" id="UP000256328">
    <property type="component" value="Unassembled WGS sequence"/>
</dbReference>
<dbReference type="AlphaFoldDB" id="A0A3D8QZI4"/>
<organism evidence="2 3">
    <name type="scientific">Coleophoma crateriformis</name>
    <dbReference type="NCBI Taxonomy" id="565419"/>
    <lineage>
        <taxon>Eukaryota</taxon>
        <taxon>Fungi</taxon>
        <taxon>Dikarya</taxon>
        <taxon>Ascomycota</taxon>
        <taxon>Pezizomycotina</taxon>
        <taxon>Leotiomycetes</taxon>
        <taxon>Helotiales</taxon>
        <taxon>Dermateaceae</taxon>
        <taxon>Coleophoma</taxon>
    </lineage>
</organism>
<evidence type="ECO:0000313" key="2">
    <source>
        <dbReference type="EMBL" id="RDW66984.1"/>
    </source>
</evidence>
<reference evidence="2 3" key="1">
    <citation type="journal article" date="2018" name="IMA Fungus">
        <title>IMA Genome-F 9: Draft genome sequence of Annulohypoxylon stygium, Aspergillus mulundensis, Berkeleyomyces basicola (syn. Thielaviopsis basicola), Ceratocystis smalleyi, two Cercospora beticola strains, Coleophoma cylindrospora, Fusarium fracticaudum, Phialophora cf. hyalina, and Morchella septimelata.</title>
        <authorList>
            <person name="Wingfield B.D."/>
            <person name="Bills G.F."/>
            <person name="Dong Y."/>
            <person name="Huang W."/>
            <person name="Nel W.J."/>
            <person name="Swalarsk-Parry B.S."/>
            <person name="Vaghefi N."/>
            <person name="Wilken P.M."/>
            <person name="An Z."/>
            <person name="de Beer Z.W."/>
            <person name="De Vos L."/>
            <person name="Chen L."/>
            <person name="Duong T.A."/>
            <person name="Gao Y."/>
            <person name="Hammerbacher A."/>
            <person name="Kikkert J.R."/>
            <person name="Li Y."/>
            <person name="Li H."/>
            <person name="Li K."/>
            <person name="Li Q."/>
            <person name="Liu X."/>
            <person name="Ma X."/>
            <person name="Naidoo K."/>
            <person name="Pethybridge S.J."/>
            <person name="Sun J."/>
            <person name="Steenkamp E.T."/>
            <person name="van der Nest M.A."/>
            <person name="van Wyk S."/>
            <person name="Wingfield M.J."/>
            <person name="Xiong C."/>
            <person name="Yue Q."/>
            <person name="Zhang X."/>
        </authorList>
    </citation>
    <scope>NUCLEOTIDE SEQUENCE [LARGE SCALE GENOMIC DNA]</scope>
    <source>
        <strain evidence="2 3">BP5796</strain>
    </source>
</reference>
<protein>
    <submittedName>
        <fullName evidence="2">Uncharacterized protein</fullName>
    </submittedName>
</protein>
<gene>
    <name evidence="2" type="ORF">BP5796_09733</name>
</gene>
<evidence type="ECO:0000313" key="3">
    <source>
        <dbReference type="Proteomes" id="UP000256328"/>
    </source>
</evidence>
<comment type="caution">
    <text evidence="2">The sequence shown here is derived from an EMBL/GenBank/DDBJ whole genome shotgun (WGS) entry which is preliminary data.</text>
</comment>
<evidence type="ECO:0000256" key="1">
    <source>
        <dbReference type="SAM" id="MobiDB-lite"/>
    </source>
</evidence>
<feature type="region of interest" description="Disordered" evidence="1">
    <location>
        <begin position="1"/>
        <end position="26"/>
    </location>
</feature>
<name>A0A3D8QZI4_9HELO</name>
<keyword evidence="3" id="KW-1185">Reference proteome</keyword>